<feature type="region of interest" description="Disordered" evidence="6">
    <location>
        <begin position="361"/>
        <end position="381"/>
    </location>
</feature>
<evidence type="ECO:0000256" key="4">
    <source>
        <dbReference type="ARBA" id="ARBA00023163"/>
    </source>
</evidence>
<feature type="domain" description="BHLH" evidence="7">
    <location>
        <begin position="221"/>
        <end position="270"/>
    </location>
</feature>
<keyword evidence="3" id="KW-0238">DNA-binding</keyword>
<dbReference type="Gene3D" id="4.10.280.10">
    <property type="entry name" value="Helix-loop-helix DNA-binding domain"/>
    <property type="match status" value="1"/>
</dbReference>
<dbReference type="InterPro" id="IPR036638">
    <property type="entry name" value="HLH_DNA-bd_sf"/>
</dbReference>
<comment type="subcellular location">
    <subcellularLocation>
        <location evidence="1">Nucleus</location>
    </subcellularLocation>
</comment>
<dbReference type="PROSITE" id="PS50888">
    <property type="entry name" value="BHLH"/>
    <property type="match status" value="1"/>
</dbReference>
<evidence type="ECO:0000256" key="1">
    <source>
        <dbReference type="ARBA" id="ARBA00004123"/>
    </source>
</evidence>
<dbReference type="SUPFAM" id="SSF47459">
    <property type="entry name" value="HLH, helix-loop-helix DNA-binding domain"/>
    <property type="match status" value="1"/>
</dbReference>
<keyword evidence="2" id="KW-0805">Transcription regulation</keyword>
<evidence type="ECO:0000256" key="2">
    <source>
        <dbReference type="ARBA" id="ARBA00023015"/>
    </source>
</evidence>
<accession>A0A833YFJ4</accession>
<evidence type="ECO:0000256" key="6">
    <source>
        <dbReference type="SAM" id="MobiDB-lite"/>
    </source>
</evidence>
<dbReference type="GO" id="GO:0005634">
    <property type="term" value="C:nucleus"/>
    <property type="evidence" value="ECO:0007669"/>
    <property type="project" value="UniProtKB-SubCell"/>
</dbReference>
<dbReference type="SMART" id="SM00353">
    <property type="entry name" value="HLH"/>
    <property type="match status" value="1"/>
</dbReference>
<keyword evidence="4" id="KW-0804">Transcription</keyword>
<feature type="compositionally biased region" description="Low complexity" evidence="6">
    <location>
        <begin position="154"/>
        <end position="166"/>
    </location>
</feature>
<dbReference type="Pfam" id="PF00010">
    <property type="entry name" value="HLH"/>
    <property type="match status" value="1"/>
</dbReference>
<dbReference type="GO" id="GO:0003677">
    <property type="term" value="F:DNA binding"/>
    <property type="evidence" value="ECO:0007669"/>
    <property type="project" value="UniProtKB-KW"/>
</dbReference>
<dbReference type="InterPro" id="IPR045239">
    <property type="entry name" value="bHLH95_bHLH"/>
</dbReference>
<dbReference type="PANTHER" id="PTHR45914:SF24">
    <property type="entry name" value="BHLH DOMAIN-CONTAINING PROTEIN"/>
    <property type="match status" value="1"/>
</dbReference>
<dbReference type="Gramene" id="Jr01_19540_p1">
    <property type="protein sequence ID" value="cds.Jr01_19540_p1"/>
    <property type="gene ID" value="Jr01_19540"/>
</dbReference>
<dbReference type="AlphaFoldDB" id="A0A833YFJ4"/>
<feature type="region of interest" description="Disordered" evidence="6">
    <location>
        <begin position="154"/>
        <end position="186"/>
    </location>
</feature>
<evidence type="ECO:0000256" key="3">
    <source>
        <dbReference type="ARBA" id="ARBA00023125"/>
    </source>
</evidence>
<protein>
    <recommendedName>
        <fullName evidence="7">BHLH domain-containing protein</fullName>
    </recommendedName>
</protein>
<dbReference type="GO" id="GO:0046983">
    <property type="term" value="F:protein dimerization activity"/>
    <property type="evidence" value="ECO:0007669"/>
    <property type="project" value="InterPro"/>
</dbReference>
<evidence type="ECO:0000259" key="7">
    <source>
        <dbReference type="PROSITE" id="PS50888"/>
    </source>
</evidence>
<dbReference type="EMBL" id="LIHL02000001">
    <property type="protein sequence ID" value="KAF5481125.1"/>
    <property type="molecule type" value="Genomic_DNA"/>
</dbReference>
<evidence type="ECO:0000313" key="8">
    <source>
        <dbReference type="EMBL" id="KAF5481125.1"/>
    </source>
</evidence>
<evidence type="ECO:0000256" key="5">
    <source>
        <dbReference type="ARBA" id="ARBA00023242"/>
    </source>
</evidence>
<evidence type="ECO:0000313" key="9">
    <source>
        <dbReference type="Proteomes" id="UP000619265"/>
    </source>
</evidence>
<organism evidence="8 9">
    <name type="scientific">Juglans regia</name>
    <name type="common">English walnut</name>
    <dbReference type="NCBI Taxonomy" id="51240"/>
    <lineage>
        <taxon>Eukaryota</taxon>
        <taxon>Viridiplantae</taxon>
        <taxon>Streptophyta</taxon>
        <taxon>Embryophyta</taxon>
        <taxon>Tracheophyta</taxon>
        <taxon>Spermatophyta</taxon>
        <taxon>Magnoliopsida</taxon>
        <taxon>eudicotyledons</taxon>
        <taxon>Gunneridae</taxon>
        <taxon>Pentapetalae</taxon>
        <taxon>rosids</taxon>
        <taxon>fabids</taxon>
        <taxon>Fagales</taxon>
        <taxon>Juglandaceae</taxon>
        <taxon>Juglans</taxon>
    </lineage>
</organism>
<dbReference type="CDD" id="cd11393">
    <property type="entry name" value="bHLH_AtbHLH_like"/>
    <property type="match status" value="1"/>
</dbReference>
<dbReference type="InterPro" id="IPR011598">
    <property type="entry name" value="bHLH_dom"/>
</dbReference>
<dbReference type="InterPro" id="IPR045843">
    <property type="entry name" value="IND-like"/>
</dbReference>
<gene>
    <name evidence="8" type="ORF">F2P56_001804</name>
</gene>
<keyword evidence="5" id="KW-0539">Nucleus</keyword>
<dbReference type="PANTHER" id="PTHR45914">
    <property type="entry name" value="TRANSCRIPTION FACTOR HEC3-RELATED"/>
    <property type="match status" value="1"/>
</dbReference>
<name>A0A833YFJ4_JUGRE</name>
<sequence length="381" mass="42397">MERGFDTSFAGGEGCEEGSFNSMFSGVSLQSLLTDNTLLPFYADYFPLEDVNSKPTTTTSFPFSFFSEDYPSTHNCHRLGVGGAPLNFNNNEDSEDNKKLKLPKSEPLAYEQFDAESTHAHEPFHFLTNSPVLSHDQLKCSSVFPHLPLLQSLEHSHSQPQPQPQLFPSASVSPSKRLRLDSTTSTNSQTLESIVQSCYRYHVPSLNLNLNPSTVVLSSQPAVMPHSKLASRRRQKLSEKTQSLRKLMPWDTKMDMATMLEEAHKYVKFLQAQVKALQTMPSSSSFSAFTPAQSLYSGVFGGLGRLTRNQILQVLVNSPVAQTMLYSQGCCVFAAEQMALLGKIAERKLLFQQQKQKQQQNVAFNHSSTSSSSTSRGFFLP</sequence>
<reference evidence="8" key="2">
    <citation type="submission" date="2020-03" db="EMBL/GenBank/DDBJ databases">
        <title>Walnut 2.0.</title>
        <authorList>
            <person name="Marrano A."/>
            <person name="Britton M."/>
            <person name="Zimin A.V."/>
            <person name="Zaini P.A."/>
            <person name="Workman R."/>
            <person name="Puiu D."/>
            <person name="Bianco L."/>
            <person name="Allen B.J."/>
            <person name="Troggio M."/>
            <person name="Leslie C.A."/>
            <person name="Timp W."/>
            <person name="Dendekar A."/>
            <person name="Salzberg S.L."/>
            <person name="Neale D.B."/>
        </authorList>
    </citation>
    <scope>NUCLEOTIDE SEQUENCE</scope>
    <source>
        <tissue evidence="8">Leaves</tissue>
    </source>
</reference>
<dbReference type="Proteomes" id="UP000619265">
    <property type="component" value="Unassembled WGS sequence"/>
</dbReference>
<reference evidence="8" key="1">
    <citation type="submission" date="2015-10" db="EMBL/GenBank/DDBJ databases">
        <authorList>
            <person name="Martinez-Garcia P.J."/>
            <person name="Crepeau M.W."/>
            <person name="Puiu D."/>
            <person name="Gonzalez-Ibeas D."/>
            <person name="Whalen J."/>
            <person name="Stevens K."/>
            <person name="Paul R."/>
            <person name="Butterfield T."/>
            <person name="Britton M."/>
            <person name="Reagan R."/>
            <person name="Chakraborty S."/>
            <person name="Walawage S.L."/>
            <person name="Vasquez-Gross H.A."/>
            <person name="Cardeno C."/>
            <person name="Famula R."/>
            <person name="Pratt K."/>
            <person name="Kuruganti S."/>
            <person name="Aradhya M.K."/>
            <person name="Leslie C.A."/>
            <person name="Dandekar A.M."/>
            <person name="Salzberg S.L."/>
            <person name="Wegrzyn J.L."/>
            <person name="Langley C.H."/>
            <person name="Neale D.B."/>
        </authorList>
    </citation>
    <scope>NUCLEOTIDE SEQUENCE</scope>
    <source>
        <tissue evidence="8">Leaves</tissue>
    </source>
</reference>
<proteinExistence type="predicted"/>
<comment type="caution">
    <text evidence="8">The sequence shown here is derived from an EMBL/GenBank/DDBJ whole genome shotgun (WGS) entry which is preliminary data.</text>
</comment>
<dbReference type="GO" id="GO:0003700">
    <property type="term" value="F:DNA-binding transcription factor activity"/>
    <property type="evidence" value="ECO:0007669"/>
    <property type="project" value="InterPro"/>
</dbReference>